<reference evidence="2" key="1">
    <citation type="journal article" date="2016" name="Int. J. Mol. Sci.">
        <title>Comparative genomics of the extreme acidophile Acidithiobacillus thiooxidans reveals intraspecific divergence and niche adaptation.</title>
        <authorList>
            <person name="Zhang X."/>
            <person name="Feng X."/>
            <person name="Tao J."/>
            <person name="Ma L."/>
            <person name="Xiao Y."/>
            <person name="Liang Y."/>
            <person name="Liu X."/>
            <person name="Yin H."/>
        </authorList>
    </citation>
    <scope>NUCLEOTIDE SEQUENCE [LARGE SCALE GENOMIC DNA]</scope>
    <source>
        <strain evidence="2">DXS-W</strain>
    </source>
</reference>
<sequence>MSKIQTRIQSADMQAISNIATQKGLKLSTVLDAVIQAGLNEIQSAQRYELLQTGILLVRDRDQDASRASRRTQRASTSRSKPVGHKARAQERARSNADSQQTATNPQAKPQTPEPAASPQTAATPQAQSSVPANTPVPPFLTGEMIPAEIYKDLTEYEKECLSLEAFLLSPDGRVVLRNEPPIASDGTRIPAGTWRILYTSFFPGDDLDNFVGLTWKIKDK</sequence>
<evidence type="ECO:0000313" key="2">
    <source>
        <dbReference type="EMBL" id="OCX72613.1"/>
    </source>
</evidence>
<dbReference type="OrthoDB" id="10012358at2"/>
<accession>A0A1C2I9G0</accession>
<gene>
    <name evidence="2" type="ORF">A6M23_09560</name>
</gene>
<feature type="region of interest" description="Disordered" evidence="1">
    <location>
        <begin position="61"/>
        <end position="139"/>
    </location>
</feature>
<dbReference type="RefSeq" id="WP_065974066.1">
    <property type="nucleotide sequence ID" value="NZ_LWRY01000106.1"/>
</dbReference>
<name>A0A1C2I9G0_ACITH</name>
<keyword evidence="3" id="KW-1185">Reference proteome</keyword>
<feature type="compositionally biased region" description="Low complexity" evidence="1">
    <location>
        <begin position="110"/>
        <end position="130"/>
    </location>
</feature>
<dbReference type="AlphaFoldDB" id="A0A1C2I9G0"/>
<feature type="compositionally biased region" description="Polar residues" evidence="1">
    <location>
        <begin position="96"/>
        <end position="109"/>
    </location>
</feature>
<protein>
    <submittedName>
        <fullName evidence="2">Uncharacterized protein</fullName>
    </submittedName>
</protein>
<comment type="caution">
    <text evidence="2">The sequence shown here is derived from an EMBL/GenBank/DDBJ whole genome shotgun (WGS) entry which is preliminary data.</text>
</comment>
<proteinExistence type="predicted"/>
<evidence type="ECO:0000313" key="3">
    <source>
        <dbReference type="Proteomes" id="UP000095008"/>
    </source>
</evidence>
<dbReference type="EMBL" id="LWRY01000106">
    <property type="protein sequence ID" value="OCX72613.1"/>
    <property type="molecule type" value="Genomic_DNA"/>
</dbReference>
<evidence type="ECO:0000256" key="1">
    <source>
        <dbReference type="SAM" id="MobiDB-lite"/>
    </source>
</evidence>
<organism evidence="2 3">
    <name type="scientific">Acidithiobacillus thiooxidans</name>
    <name type="common">Thiobacillus thiooxidans</name>
    <dbReference type="NCBI Taxonomy" id="930"/>
    <lineage>
        <taxon>Bacteria</taxon>
        <taxon>Pseudomonadati</taxon>
        <taxon>Pseudomonadota</taxon>
        <taxon>Acidithiobacillia</taxon>
        <taxon>Acidithiobacillales</taxon>
        <taxon>Acidithiobacillaceae</taxon>
        <taxon>Acidithiobacillus</taxon>
    </lineage>
</organism>
<dbReference type="Proteomes" id="UP000095008">
    <property type="component" value="Unassembled WGS sequence"/>
</dbReference>